<comment type="similarity">
    <text evidence="2 13">Belongs to the class-I aminoacyl-tRNA synthetase family.</text>
</comment>
<accession>A0A7X5R3P2</accession>
<feature type="binding site" evidence="13">
    <location>
        <position position="293"/>
    </location>
    <ligand>
        <name>ATP</name>
        <dbReference type="ChEBI" id="CHEBI:30616"/>
    </ligand>
</feature>
<feature type="binding site" evidence="13">
    <location>
        <position position="259"/>
    </location>
    <ligand>
        <name>Zn(2+)</name>
        <dbReference type="ChEBI" id="CHEBI:29105"/>
    </ligand>
</feature>
<evidence type="ECO:0000256" key="7">
    <source>
        <dbReference type="ARBA" id="ARBA00022741"/>
    </source>
</evidence>
<dbReference type="AlphaFoldDB" id="A0A7X5R3P2"/>
<evidence type="ECO:0000256" key="11">
    <source>
        <dbReference type="ARBA" id="ARBA00023146"/>
    </source>
</evidence>
<sequence length="495" mass="54191">MTQQTNAQQDGAQSAPLQRLYDSKAQQLVDFVPREAGKVGLYVCGPTVQSAPHVGHLRSALVYDQMRRWFDYEGLDVTLVRNVTDIDDKILDNASIAQLKGGTEQWWALAYRVERDFNAAYDALGILPPTYEPRATANIEPMIDIISRLIERGHAYQADDGSANVYFDSASWPSYGELTRQGLDKMEPAADSDPRGKRSSHDFALWKAHKDGEPTSASWSSPWGAGRPGWHIECSAMSTRYLGSAFDIHGGGLDLRFPHHENELAQSRAAGDEFAAHWIHNGLVNVSGQKMSKSLGNSIFASDLLDAARPIVVRYFLGSAHYRSTLEFHDDALAEAEAALDRIESFLRRAEREQGTETGAAGARVPDSFAAAMRDDFAIPQALAVLHESVRAGNAALDAGETERASGFRDQVWAIVNVLGINPLADDRSGASDNGAMAALGTLVDHLLAERQQARENRDYATSDRIRDTLKLAGISLEDTSIDNKLNGSHWSLNG</sequence>
<feature type="binding site" evidence="13">
    <location>
        <position position="44"/>
    </location>
    <ligand>
        <name>Zn(2+)</name>
        <dbReference type="ChEBI" id="CHEBI:29105"/>
    </ligand>
</feature>
<feature type="binding site" evidence="13">
    <location>
        <position position="234"/>
    </location>
    <ligand>
        <name>Zn(2+)</name>
        <dbReference type="ChEBI" id="CHEBI:29105"/>
    </ligand>
</feature>
<evidence type="ECO:0000259" key="14">
    <source>
        <dbReference type="SMART" id="SM00840"/>
    </source>
</evidence>
<reference evidence="15 16" key="1">
    <citation type="submission" date="2020-02" db="EMBL/GenBank/DDBJ databases">
        <title>Sequencing the genomes of 1000 actinobacteria strains.</title>
        <authorList>
            <person name="Klenk H.-P."/>
        </authorList>
    </citation>
    <scope>NUCLEOTIDE SEQUENCE [LARGE SCALE GENOMIC DNA]</scope>
    <source>
        <strain evidence="15 16">DSM 27960</strain>
    </source>
</reference>
<comment type="caution">
    <text evidence="15">The sequence shown here is derived from an EMBL/GenBank/DDBJ whole genome shotgun (WGS) entry which is preliminary data.</text>
</comment>
<dbReference type="InterPro" id="IPR032678">
    <property type="entry name" value="tRNA-synt_1_cat_dom"/>
</dbReference>
<dbReference type="FunFam" id="3.40.50.620:FF:000068">
    <property type="entry name" value="Cysteine--tRNA ligase"/>
    <property type="match status" value="1"/>
</dbReference>
<dbReference type="Gene3D" id="1.20.120.1910">
    <property type="entry name" value="Cysteine-tRNA ligase, C-terminal anti-codon recognition domain"/>
    <property type="match status" value="1"/>
</dbReference>
<dbReference type="PANTHER" id="PTHR10890">
    <property type="entry name" value="CYSTEINYL-TRNA SYNTHETASE"/>
    <property type="match status" value="1"/>
</dbReference>
<dbReference type="SUPFAM" id="SSF52374">
    <property type="entry name" value="Nucleotidylyl transferase"/>
    <property type="match status" value="1"/>
</dbReference>
<keyword evidence="10 13" id="KW-0648">Protein biosynthesis</keyword>
<dbReference type="GO" id="GO:0005524">
    <property type="term" value="F:ATP binding"/>
    <property type="evidence" value="ECO:0007669"/>
    <property type="project" value="UniProtKB-UniRule"/>
</dbReference>
<keyword evidence="5 13" id="KW-0436">Ligase</keyword>
<evidence type="ECO:0000256" key="13">
    <source>
        <dbReference type="HAMAP-Rule" id="MF_00041"/>
    </source>
</evidence>
<organism evidence="15 16">
    <name type="scientific">Lysinibacter cavernae</name>
    <dbReference type="NCBI Taxonomy" id="1640652"/>
    <lineage>
        <taxon>Bacteria</taxon>
        <taxon>Bacillati</taxon>
        <taxon>Actinomycetota</taxon>
        <taxon>Actinomycetes</taxon>
        <taxon>Micrococcales</taxon>
        <taxon>Microbacteriaceae</taxon>
        <taxon>Lysinibacter</taxon>
    </lineage>
</organism>
<evidence type="ECO:0000256" key="6">
    <source>
        <dbReference type="ARBA" id="ARBA00022723"/>
    </source>
</evidence>
<dbReference type="Pfam" id="PF09190">
    <property type="entry name" value="DALR_2"/>
    <property type="match status" value="1"/>
</dbReference>
<dbReference type="GO" id="GO:0006423">
    <property type="term" value="P:cysteinyl-tRNA aminoacylation"/>
    <property type="evidence" value="ECO:0007669"/>
    <property type="project" value="UniProtKB-UniRule"/>
</dbReference>
<evidence type="ECO:0000256" key="1">
    <source>
        <dbReference type="ARBA" id="ARBA00004496"/>
    </source>
</evidence>
<feature type="short sequence motif" description="'KMSKS' region" evidence="13">
    <location>
        <begin position="290"/>
        <end position="294"/>
    </location>
</feature>
<dbReference type="InterPro" id="IPR024909">
    <property type="entry name" value="Cys-tRNA/MSH_ligase"/>
</dbReference>
<dbReference type="Proteomes" id="UP000541033">
    <property type="component" value="Unassembled WGS sequence"/>
</dbReference>
<feature type="binding site" evidence="13">
    <location>
        <position position="263"/>
    </location>
    <ligand>
        <name>Zn(2+)</name>
        <dbReference type="ChEBI" id="CHEBI:29105"/>
    </ligand>
</feature>
<dbReference type="SUPFAM" id="SSF47323">
    <property type="entry name" value="Anticodon-binding domain of a subclass of class I aminoacyl-tRNA synthetases"/>
    <property type="match status" value="1"/>
</dbReference>
<keyword evidence="7 13" id="KW-0547">Nucleotide-binding</keyword>
<dbReference type="InterPro" id="IPR014729">
    <property type="entry name" value="Rossmann-like_a/b/a_fold"/>
</dbReference>
<comment type="cofactor">
    <cofactor evidence="13">
        <name>Zn(2+)</name>
        <dbReference type="ChEBI" id="CHEBI:29105"/>
    </cofactor>
    <text evidence="13">Binds 1 zinc ion per subunit.</text>
</comment>
<evidence type="ECO:0000313" key="16">
    <source>
        <dbReference type="Proteomes" id="UP000541033"/>
    </source>
</evidence>
<dbReference type="EC" id="6.1.1.16" evidence="13"/>
<evidence type="ECO:0000256" key="4">
    <source>
        <dbReference type="ARBA" id="ARBA00022490"/>
    </source>
</evidence>
<keyword evidence="11 13" id="KW-0030">Aminoacyl-tRNA synthetase</keyword>
<dbReference type="InterPro" id="IPR009080">
    <property type="entry name" value="tRNAsynth_Ia_anticodon-bd"/>
</dbReference>
<dbReference type="SMART" id="SM00840">
    <property type="entry name" value="DALR_2"/>
    <property type="match status" value="1"/>
</dbReference>
<dbReference type="GO" id="GO:0005829">
    <property type="term" value="C:cytosol"/>
    <property type="evidence" value="ECO:0007669"/>
    <property type="project" value="TreeGrafter"/>
</dbReference>
<dbReference type="Pfam" id="PF01406">
    <property type="entry name" value="tRNA-synt_1e"/>
    <property type="match status" value="1"/>
</dbReference>
<dbReference type="GO" id="GO:0004817">
    <property type="term" value="F:cysteine-tRNA ligase activity"/>
    <property type="evidence" value="ECO:0007669"/>
    <property type="project" value="UniProtKB-UniRule"/>
</dbReference>
<dbReference type="InterPro" id="IPR015803">
    <property type="entry name" value="Cys-tRNA-ligase"/>
</dbReference>
<evidence type="ECO:0000256" key="5">
    <source>
        <dbReference type="ARBA" id="ARBA00022598"/>
    </source>
</evidence>
<gene>
    <name evidence="13" type="primary">cysS</name>
    <name evidence="15" type="ORF">FHX76_002951</name>
</gene>
<dbReference type="HAMAP" id="MF_00041">
    <property type="entry name" value="Cys_tRNA_synth"/>
    <property type="match status" value="1"/>
</dbReference>
<dbReference type="PANTHER" id="PTHR10890:SF30">
    <property type="entry name" value="CYSTEINE--TRNA LIGASE"/>
    <property type="match status" value="1"/>
</dbReference>
<keyword evidence="4 13" id="KW-0963">Cytoplasm</keyword>
<dbReference type="EMBL" id="JAAMOX010000003">
    <property type="protein sequence ID" value="NIH55036.1"/>
    <property type="molecule type" value="Genomic_DNA"/>
</dbReference>
<evidence type="ECO:0000313" key="15">
    <source>
        <dbReference type="EMBL" id="NIH55036.1"/>
    </source>
</evidence>
<dbReference type="PRINTS" id="PR00983">
    <property type="entry name" value="TRNASYNTHCYS"/>
</dbReference>
<name>A0A7X5R3P2_9MICO</name>
<evidence type="ECO:0000256" key="8">
    <source>
        <dbReference type="ARBA" id="ARBA00022833"/>
    </source>
</evidence>
<comment type="subunit">
    <text evidence="3 13">Monomer.</text>
</comment>
<protein>
    <recommendedName>
        <fullName evidence="13">Cysteine--tRNA ligase</fullName>
        <ecNumber evidence="13">6.1.1.16</ecNumber>
    </recommendedName>
    <alternativeName>
        <fullName evidence="13">Cysteinyl-tRNA synthetase</fullName>
        <shortName evidence="13">CysRS</shortName>
    </alternativeName>
</protein>
<comment type="catalytic activity">
    <reaction evidence="12 13">
        <text>tRNA(Cys) + L-cysteine + ATP = L-cysteinyl-tRNA(Cys) + AMP + diphosphate</text>
        <dbReference type="Rhea" id="RHEA:17773"/>
        <dbReference type="Rhea" id="RHEA-COMP:9661"/>
        <dbReference type="Rhea" id="RHEA-COMP:9679"/>
        <dbReference type="ChEBI" id="CHEBI:30616"/>
        <dbReference type="ChEBI" id="CHEBI:33019"/>
        <dbReference type="ChEBI" id="CHEBI:35235"/>
        <dbReference type="ChEBI" id="CHEBI:78442"/>
        <dbReference type="ChEBI" id="CHEBI:78517"/>
        <dbReference type="ChEBI" id="CHEBI:456215"/>
        <dbReference type="EC" id="6.1.1.16"/>
    </reaction>
</comment>
<dbReference type="RefSeq" id="WP_167151914.1">
    <property type="nucleotide sequence ID" value="NZ_JAAMOX010000003.1"/>
</dbReference>
<keyword evidence="16" id="KW-1185">Reference proteome</keyword>
<proteinExistence type="inferred from homology"/>
<feature type="short sequence motif" description="'HIGH' region" evidence="13">
    <location>
        <begin position="46"/>
        <end position="56"/>
    </location>
</feature>
<evidence type="ECO:0000256" key="3">
    <source>
        <dbReference type="ARBA" id="ARBA00011245"/>
    </source>
</evidence>
<evidence type="ECO:0000256" key="9">
    <source>
        <dbReference type="ARBA" id="ARBA00022840"/>
    </source>
</evidence>
<evidence type="ECO:0000256" key="2">
    <source>
        <dbReference type="ARBA" id="ARBA00005594"/>
    </source>
</evidence>
<dbReference type="Gene3D" id="3.40.50.620">
    <property type="entry name" value="HUPs"/>
    <property type="match status" value="1"/>
</dbReference>
<dbReference type="GO" id="GO:0008270">
    <property type="term" value="F:zinc ion binding"/>
    <property type="evidence" value="ECO:0007669"/>
    <property type="project" value="UniProtKB-UniRule"/>
</dbReference>
<dbReference type="InterPro" id="IPR015273">
    <property type="entry name" value="Cys-tRNA-synt_Ia_DALR"/>
</dbReference>
<dbReference type="NCBIfam" id="TIGR00435">
    <property type="entry name" value="cysS"/>
    <property type="match status" value="1"/>
</dbReference>
<keyword evidence="8 13" id="KW-0862">Zinc</keyword>
<keyword evidence="9 13" id="KW-0067">ATP-binding</keyword>
<dbReference type="CDD" id="cd00672">
    <property type="entry name" value="CysRS_core"/>
    <property type="match status" value="1"/>
</dbReference>
<keyword evidence="6 13" id="KW-0479">Metal-binding</keyword>
<evidence type="ECO:0000256" key="12">
    <source>
        <dbReference type="ARBA" id="ARBA00047398"/>
    </source>
</evidence>
<comment type="subcellular location">
    <subcellularLocation>
        <location evidence="1 13">Cytoplasm</location>
    </subcellularLocation>
</comment>
<evidence type="ECO:0000256" key="10">
    <source>
        <dbReference type="ARBA" id="ARBA00022917"/>
    </source>
</evidence>
<feature type="domain" description="Cysteinyl-tRNA synthetase class Ia DALR" evidence="14">
    <location>
        <begin position="368"/>
        <end position="427"/>
    </location>
</feature>